<keyword evidence="4" id="KW-1185">Reference proteome</keyword>
<accession>A0A5Q0C0B8</accession>
<feature type="compositionally biased region" description="Low complexity" evidence="1">
    <location>
        <begin position="58"/>
        <end position="68"/>
    </location>
</feature>
<dbReference type="Proteomes" id="UP000326881">
    <property type="component" value="Chromosome"/>
</dbReference>
<dbReference type="EMBL" id="CP043498">
    <property type="protein sequence ID" value="QFY59318.1"/>
    <property type="molecule type" value="Genomic_DNA"/>
</dbReference>
<feature type="chain" id="PRO_5024940247" description="Lipoprotein" evidence="2">
    <location>
        <begin position="20"/>
        <end position="212"/>
    </location>
</feature>
<organism evidence="3 4">
    <name type="scientific">Rhizobium grahamii</name>
    <dbReference type="NCBI Taxonomy" id="1120045"/>
    <lineage>
        <taxon>Bacteria</taxon>
        <taxon>Pseudomonadati</taxon>
        <taxon>Pseudomonadota</taxon>
        <taxon>Alphaproteobacteria</taxon>
        <taxon>Hyphomicrobiales</taxon>
        <taxon>Rhizobiaceae</taxon>
        <taxon>Rhizobium/Agrobacterium group</taxon>
        <taxon>Rhizobium</taxon>
    </lineage>
</organism>
<protein>
    <recommendedName>
        <fullName evidence="5">Lipoprotein</fullName>
    </recommendedName>
</protein>
<gene>
    <name evidence="3" type="ORF">FZ934_01985</name>
</gene>
<evidence type="ECO:0000256" key="1">
    <source>
        <dbReference type="SAM" id="MobiDB-lite"/>
    </source>
</evidence>
<evidence type="ECO:0000256" key="2">
    <source>
        <dbReference type="SAM" id="SignalP"/>
    </source>
</evidence>
<feature type="region of interest" description="Disordered" evidence="1">
    <location>
        <begin position="28"/>
        <end position="68"/>
    </location>
</feature>
<feature type="signal peptide" evidence="2">
    <location>
        <begin position="1"/>
        <end position="19"/>
    </location>
</feature>
<reference evidence="3 4" key="1">
    <citation type="submission" date="2019-08" db="EMBL/GenBank/DDBJ databases">
        <title>Prosopis cineraria nodule microbiome.</title>
        <authorList>
            <person name="Ali R."/>
            <person name="Chaluvadi S.R."/>
            <person name="Wang X."/>
        </authorList>
    </citation>
    <scope>NUCLEOTIDE SEQUENCE [LARGE SCALE GENOMIC DNA]</scope>
    <source>
        <strain evidence="3 4">BG7</strain>
    </source>
</reference>
<name>A0A5Q0C0B8_9HYPH</name>
<sequence>MLGKVSRLIVSVSVAAVLAGCNSLGTGGGDNKAAASSGTGQIMPMAPANPSSNDPSIGTATTASGSTAPVVQGACPQIFMKDADAVFRTYAGGAKTGDAQKLAYQASIGDYTRQCTLNDTNLTMTIVAQLRVLAGPAGTGGKINLPVRITVLDGEDALYSEVTNFPAEVSSSAATQVLFRKDGIKLPVGSGALVRVNIGFDQGAPKGMKKKK</sequence>
<dbReference type="OrthoDB" id="8446614at2"/>
<dbReference type="AlphaFoldDB" id="A0A5Q0C0B8"/>
<dbReference type="PROSITE" id="PS51257">
    <property type="entry name" value="PROKAR_LIPOPROTEIN"/>
    <property type="match status" value="1"/>
</dbReference>
<evidence type="ECO:0000313" key="3">
    <source>
        <dbReference type="EMBL" id="QFY59318.1"/>
    </source>
</evidence>
<dbReference type="KEGG" id="rgr:FZ934_01985"/>
<evidence type="ECO:0000313" key="4">
    <source>
        <dbReference type="Proteomes" id="UP000326881"/>
    </source>
</evidence>
<evidence type="ECO:0008006" key="5">
    <source>
        <dbReference type="Google" id="ProtNLM"/>
    </source>
</evidence>
<keyword evidence="2" id="KW-0732">Signal</keyword>
<proteinExistence type="predicted"/>